<proteinExistence type="predicted"/>
<gene>
    <name evidence="6" type="ORF">DPM19_26385</name>
</gene>
<keyword evidence="1" id="KW-0805">Transcription regulation</keyword>
<dbReference type="PANTHER" id="PTHR30055:SF234">
    <property type="entry name" value="HTH-TYPE TRANSCRIPTIONAL REGULATOR BETI"/>
    <property type="match status" value="1"/>
</dbReference>
<accession>A0A365GZM4</accession>
<dbReference type="EMBL" id="QLYX01000014">
    <property type="protein sequence ID" value="RAY12246.1"/>
    <property type="molecule type" value="Genomic_DNA"/>
</dbReference>
<keyword evidence="3" id="KW-0804">Transcription</keyword>
<keyword evidence="7" id="KW-1185">Reference proteome</keyword>
<dbReference type="InterPro" id="IPR050109">
    <property type="entry name" value="HTH-type_TetR-like_transc_reg"/>
</dbReference>
<evidence type="ECO:0000259" key="5">
    <source>
        <dbReference type="PROSITE" id="PS50977"/>
    </source>
</evidence>
<sequence length="253" mass="28058">MDDERRTRGSYRRLPSGQRRDQIIAAAIATFSENPDASLGEVAAAAGISRTSLYRFFETRQDLLHAAFRLAGSRLVSQVNDVPRGSPSTVLVTGLHNFFEFVEQYDTAYVAFMQWGSPLATQEIRDAAQQVRDQIGRFVCQALRVTEVTPLLDITVRTWVAGVENAALHWLRERHPSRGEIQLIVATNLGTMLFNAAAYDPAIAERIDWWLRAESPDTPMAAHLRSLAGMCTVPIVANVTRLILREGRPAPGG</sequence>
<feature type="DNA-binding region" description="H-T-H motif" evidence="4">
    <location>
        <begin position="38"/>
        <end position="57"/>
    </location>
</feature>
<dbReference type="PANTHER" id="PTHR30055">
    <property type="entry name" value="HTH-TYPE TRANSCRIPTIONAL REGULATOR RUTR"/>
    <property type="match status" value="1"/>
</dbReference>
<dbReference type="InterPro" id="IPR009057">
    <property type="entry name" value="Homeodomain-like_sf"/>
</dbReference>
<name>A0A365GZM4_9ACTN</name>
<dbReference type="PROSITE" id="PS50977">
    <property type="entry name" value="HTH_TETR_2"/>
    <property type="match status" value="1"/>
</dbReference>
<keyword evidence="2 4" id="KW-0238">DNA-binding</keyword>
<protein>
    <submittedName>
        <fullName evidence="6">TetR/AcrR family transcriptional regulator</fullName>
    </submittedName>
</protein>
<dbReference type="InterPro" id="IPR054129">
    <property type="entry name" value="DesT_TetR_C"/>
</dbReference>
<dbReference type="InterPro" id="IPR001647">
    <property type="entry name" value="HTH_TetR"/>
</dbReference>
<dbReference type="RefSeq" id="WP_111870737.1">
    <property type="nucleotide sequence ID" value="NZ_QLYX01000014.1"/>
</dbReference>
<evidence type="ECO:0000313" key="6">
    <source>
        <dbReference type="EMBL" id="RAY12246.1"/>
    </source>
</evidence>
<feature type="domain" description="HTH tetR-type" evidence="5">
    <location>
        <begin position="17"/>
        <end position="75"/>
    </location>
</feature>
<organism evidence="6 7">
    <name type="scientific">Actinomadura craniellae</name>
    <dbReference type="NCBI Taxonomy" id="2231787"/>
    <lineage>
        <taxon>Bacteria</taxon>
        <taxon>Bacillati</taxon>
        <taxon>Actinomycetota</taxon>
        <taxon>Actinomycetes</taxon>
        <taxon>Streptosporangiales</taxon>
        <taxon>Thermomonosporaceae</taxon>
        <taxon>Actinomadura</taxon>
    </lineage>
</organism>
<evidence type="ECO:0000256" key="3">
    <source>
        <dbReference type="ARBA" id="ARBA00023163"/>
    </source>
</evidence>
<dbReference type="OrthoDB" id="8479950at2"/>
<dbReference type="Pfam" id="PF21943">
    <property type="entry name" value="TetR_C_46"/>
    <property type="match status" value="1"/>
</dbReference>
<evidence type="ECO:0000256" key="2">
    <source>
        <dbReference type="ARBA" id="ARBA00023125"/>
    </source>
</evidence>
<dbReference type="Proteomes" id="UP000251891">
    <property type="component" value="Unassembled WGS sequence"/>
</dbReference>
<dbReference type="Pfam" id="PF00440">
    <property type="entry name" value="TetR_N"/>
    <property type="match status" value="1"/>
</dbReference>
<dbReference type="GO" id="GO:0000976">
    <property type="term" value="F:transcription cis-regulatory region binding"/>
    <property type="evidence" value="ECO:0007669"/>
    <property type="project" value="TreeGrafter"/>
</dbReference>
<dbReference type="GO" id="GO:0003700">
    <property type="term" value="F:DNA-binding transcription factor activity"/>
    <property type="evidence" value="ECO:0007669"/>
    <property type="project" value="TreeGrafter"/>
</dbReference>
<evidence type="ECO:0000256" key="4">
    <source>
        <dbReference type="PROSITE-ProRule" id="PRU00335"/>
    </source>
</evidence>
<reference evidence="6 7" key="1">
    <citation type="submission" date="2018-06" db="EMBL/GenBank/DDBJ databases">
        <title>Actinomadura craniellae sp. nov. isolated from marine sponge Craniella sp.</title>
        <authorList>
            <person name="Li L."/>
            <person name="Xu Q.H."/>
            <person name="Lin H.W."/>
            <person name="Lu Y.H."/>
        </authorList>
    </citation>
    <scope>NUCLEOTIDE SEQUENCE [LARGE SCALE GENOMIC DNA]</scope>
    <source>
        <strain evidence="6 7">LHW63021</strain>
    </source>
</reference>
<dbReference type="Gene3D" id="1.10.357.10">
    <property type="entry name" value="Tetracycline Repressor, domain 2"/>
    <property type="match status" value="1"/>
</dbReference>
<dbReference type="AlphaFoldDB" id="A0A365GZM4"/>
<evidence type="ECO:0000313" key="7">
    <source>
        <dbReference type="Proteomes" id="UP000251891"/>
    </source>
</evidence>
<evidence type="ECO:0000256" key="1">
    <source>
        <dbReference type="ARBA" id="ARBA00023015"/>
    </source>
</evidence>
<dbReference type="SUPFAM" id="SSF46689">
    <property type="entry name" value="Homeodomain-like"/>
    <property type="match status" value="1"/>
</dbReference>
<comment type="caution">
    <text evidence="6">The sequence shown here is derived from an EMBL/GenBank/DDBJ whole genome shotgun (WGS) entry which is preliminary data.</text>
</comment>